<dbReference type="InterPro" id="IPR029063">
    <property type="entry name" value="SAM-dependent_MTases_sf"/>
</dbReference>
<evidence type="ECO:0000313" key="19">
    <source>
        <dbReference type="EMBL" id="GAV04257.1"/>
    </source>
</evidence>
<keyword evidence="8 15" id="KW-0694">RNA-binding</keyword>
<feature type="compositionally biased region" description="Polar residues" evidence="16">
    <location>
        <begin position="513"/>
        <end position="523"/>
    </location>
</feature>
<keyword evidence="4 15" id="KW-0489">Methyltransferase</keyword>
<keyword evidence="6 15" id="KW-0949">S-adenosyl-L-methionine</keyword>
<evidence type="ECO:0000313" key="20">
    <source>
        <dbReference type="Proteomes" id="UP000186922"/>
    </source>
</evidence>
<proteinExistence type="inferred from homology"/>
<evidence type="ECO:0000256" key="10">
    <source>
        <dbReference type="ARBA" id="ARBA00056270"/>
    </source>
</evidence>
<dbReference type="PANTHER" id="PTHR13370:SF3">
    <property type="entry name" value="TRNA (GUANINE(10)-N2)-METHYLTRANSFERASE HOMOLOG"/>
    <property type="match status" value="1"/>
</dbReference>
<keyword evidence="7 15" id="KW-0819">tRNA processing</keyword>
<reference evidence="19 20" key="1">
    <citation type="journal article" date="2016" name="Nat. Commun.">
        <title>Extremotolerant tardigrade genome and improved radiotolerance of human cultured cells by tardigrade-unique protein.</title>
        <authorList>
            <person name="Hashimoto T."/>
            <person name="Horikawa D.D."/>
            <person name="Saito Y."/>
            <person name="Kuwahara H."/>
            <person name="Kozuka-Hata H."/>
            <person name="Shin-I T."/>
            <person name="Minakuchi Y."/>
            <person name="Ohishi K."/>
            <person name="Motoyama A."/>
            <person name="Aizu T."/>
            <person name="Enomoto A."/>
            <person name="Kondo K."/>
            <person name="Tanaka S."/>
            <person name="Hara Y."/>
            <person name="Koshikawa S."/>
            <person name="Sagara H."/>
            <person name="Miura T."/>
            <person name="Yokobori S."/>
            <person name="Miyagawa K."/>
            <person name="Suzuki Y."/>
            <person name="Kubo T."/>
            <person name="Oyama M."/>
            <person name="Kohara Y."/>
            <person name="Fujiyama A."/>
            <person name="Arakawa K."/>
            <person name="Katayama T."/>
            <person name="Toyoda A."/>
            <person name="Kunieda T."/>
        </authorList>
    </citation>
    <scope>NUCLEOTIDE SEQUENCE [LARGE SCALE GENOMIC DNA]</scope>
    <source>
        <strain evidence="19 20">YOKOZUNA-1</strain>
    </source>
</reference>
<dbReference type="InterPro" id="IPR000241">
    <property type="entry name" value="RlmKL-like_Mtase"/>
</dbReference>
<dbReference type="GO" id="GO:0043527">
    <property type="term" value="C:tRNA methyltransferase complex"/>
    <property type="evidence" value="ECO:0007669"/>
    <property type="project" value="UniProtKB-ARBA"/>
</dbReference>
<dbReference type="GO" id="GO:0008033">
    <property type="term" value="P:tRNA processing"/>
    <property type="evidence" value="ECO:0007669"/>
    <property type="project" value="UniProtKB-UniRule"/>
</dbReference>
<dbReference type="CDD" id="cd02440">
    <property type="entry name" value="AdoMet_MTases"/>
    <property type="match status" value="1"/>
</dbReference>
<gene>
    <name evidence="19" type="primary">RvY_14565-1</name>
    <name evidence="19" type="synonym">RvY_14565.1</name>
    <name evidence="19" type="ORF">RvY_14565</name>
</gene>
<evidence type="ECO:0000256" key="7">
    <source>
        <dbReference type="ARBA" id="ARBA00022694"/>
    </source>
</evidence>
<evidence type="ECO:0000256" key="1">
    <source>
        <dbReference type="ARBA" id="ARBA00004496"/>
    </source>
</evidence>
<comment type="subunit">
    <text evidence="11">Part of the heterodimeric TRMT11-TRM112 methyltransferase complex; this complex forms an active tRNA methyltransferase, where TRMT112 acts as an activator of the catalytic subunit TRMT11.</text>
</comment>
<keyword evidence="2" id="KW-0963">Cytoplasm</keyword>
<dbReference type="Pfam" id="PF01170">
    <property type="entry name" value="UPF0020"/>
    <property type="match status" value="1"/>
</dbReference>
<evidence type="ECO:0000256" key="8">
    <source>
        <dbReference type="ARBA" id="ARBA00022884"/>
    </source>
</evidence>
<dbReference type="GO" id="GO:0160102">
    <property type="term" value="F:tRNA (guanine(10)-N2)-methyltransferase activity"/>
    <property type="evidence" value="ECO:0007669"/>
    <property type="project" value="UniProtKB-EC"/>
</dbReference>
<dbReference type="PIRSF" id="PIRSF017259">
    <property type="entry name" value="tRNA_mtfrase_TRM11"/>
    <property type="match status" value="1"/>
</dbReference>
<comment type="similarity">
    <text evidence="15">Belongs to the class I-like SAM-binding methyltransferase superfamily. TRM11 methyltransferase family.</text>
</comment>
<dbReference type="PROSITE" id="PS51627">
    <property type="entry name" value="SAM_MT_TRM11"/>
    <property type="match status" value="1"/>
</dbReference>
<dbReference type="PRINTS" id="PR00507">
    <property type="entry name" value="N12N6MTFRASE"/>
</dbReference>
<evidence type="ECO:0000256" key="11">
    <source>
        <dbReference type="ARBA" id="ARBA00065434"/>
    </source>
</evidence>
<dbReference type="EC" id="2.1.1.214" evidence="12"/>
<dbReference type="EMBL" id="BDGG01000010">
    <property type="protein sequence ID" value="GAV04257.1"/>
    <property type="molecule type" value="Genomic_DNA"/>
</dbReference>
<dbReference type="SUPFAM" id="SSF53335">
    <property type="entry name" value="S-adenosyl-L-methionine-dependent methyltransferases"/>
    <property type="match status" value="1"/>
</dbReference>
<dbReference type="Pfam" id="PF25904">
    <property type="entry name" value="Tmrp11_N"/>
    <property type="match status" value="1"/>
</dbReference>
<feature type="compositionally biased region" description="Basic residues" evidence="16">
    <location>
        <begin position="496"/>
        <end position="509"/>
    </location>
</feature>
<evidence type="ECO:0000256" key="9">
    <source>
        <dbReference type="ARBA" id="ARBA00050985"/>
    </source>
</evidence>
<dbReference type="InterPro" id="IPR016691">
    <property type="entry name" value="TRMT11"/>
</dbReference>
<keyword evidence="3 15" id="KW-0820">tRNA-binding</keyword>
<name>A0A1D1VRR0_RAMVA</name>
<comment type="function">
    <text evidence="10">Catalytic subunit of the TRMT11-TRM112 methyltransferase complex, that specifically mediates the S-adenosyl-L-methionine-dependent N(2)-methylation of guanosine nucleotide at position 10 (m2G10) in tRNAs. This is one of the major tRNA (guanine-N(2))-methyltransferases.</text>
</comment>
<feature type="region of interest" description="Disordered" evidence="16">
    <location>
        <begin position="496"/>
        <end position="523"/>
    </location>
</feature>
<evidence type="ECO:0000259" key="17">
    <source>
        <dbReference type="Pfam" id="PF01170"/>
    </source>
</evidence>
<evidence type="ECO:0000256" key="12">
    <source>
        <dbReference type="ARBA" id="ARBA00066937"/>
    </source>
</evidence>
<evidence type="ECO:0000256" key="14">
    <source>
        <dbReference type="ARBA" id="ARBA00075308"/>
    </source>
</evidence>
<dbReference type="PROSITE" id="PS00092">
    <property type="entry name" value="N6_MTASE"/>
    <property type="match status" value="1"/>
</dbReference>
<dbReference type="STRING" id="947166.A0A1D1VRR0"/>
<dbReference type="Gene3D" id="3.40.50.150">
    <property type="entry name" value="Vaccinia Virus protein VP39"/>
    <property type="match status" value="1"/>
</dbReference>
<dbReference type="GO" id="GO:0032259">
    <property type="term" value="P:methylation"/>
    <property type="evidence" value="ECO:0007669"/>
    <property type="project" value="UniProtKB-UniRule"/>
</dbReference>
<dbReference type="InterPro" id="IPR059073">
    <property type="entry name" value="TRMT11_N"/>
</dbReference>
<protein>
    <recommendedName>
        <fullName evidence="13">tRNA (guanine(10)-N(2))-methyltransferase TRMT11</fullName>
        <ecNumber evidence="12">2.1.1.214</ecNumber>
    </recommendedName>
    <alternativeName>
        <fullName evidence="14">tRNA methyltransferase 11 homolog</fullName>
    </alternativeName>
</protein>
<feature type="domain" description="tRNA (guanine(10)-N(2))-methyltransferase TRMT11 N-terminal" evidence="18">
    <location>
        <begin position="60"/>
        <end position="232"/>
    </location>
</feature>
<evidence type="ECO:0000256" key="16">
    <source>
        <dbReference type="SAM" id="MobiDB-lite"/>
    </source>
</evidence>
<comment type="caution">
    <text evidence="19">The sequence shown here is derived from an EMBL/GenBank/DDBJ whole genome shotgun (WGS) entry which is preliminary data.</text>
</comment>
<accession>A0A1D1VRR0</accession>
<dbReference type="OrthoDB" id="296065at2759"/>
<comment type="catalytic activity">
    <reaction evidence="9">
        <text>guanosine(10) in tRNA + S-adenosyl-L-methionine = N(2)-methylguanosine(10) in tRNA + S-adenosyl-L-homocysteine + H(+)</text>
        <dbReference type="Rhea" id="RHEA:43128"/>
        <dbReference type="Rhea" id="RHEA-COMP:10355"/>
        <dbReference type="Rhea" id="RHEA-COMP:10357"/>
        <dbReference type="ChEBI" id="CHEBI:15378"/>
        <dbReference type="ChEBI" id="CHEBI:57856"/>
        <dbReference type="ChEBI" id="CHEBI:59789"/>
        <dbReference type="ChEBI" id="CHEBI:74269"/>
        <dbReference type="ChEBI" id="CHEBI:74481"/>
        <dbReference type="EC" id="2.1.1.214"/>
    </reaction>
    <physiologicalReaction direction="left-to-right" evidence="9">
        <dbReference type="Rhea" id="RHEA:43129"/>
    </physiologicalReaction>
</comment>
<evidence type="ECO:0000256" key="4">
    <source>
        <dbReference type="ARBA" id="ARBA00022603"/>
    </source>
</evidence>
<sequence>MHGTSLGTVLRTFLTESSSNARRSVSSMLGRTDTEVKPSVLGEKSHRQSFNCTVTYACRKKFLFYYAQEHVDFRFPELRSLCGLLGIPLNEAQMTNHECPFLLLDMPDENAARTLVHRSVLMKSCYECWIHSTSLKDLLEHLSQLPASFMSTYSAEGSSFRLRVNAYGKKLTCDDIRNRIEALRALPLDTRVDLNNPTHSFHYVEDYGNENETVRPFPEQVFFGRWIADSSRDGAHKLRLDERYFIGTTSMDPLLALVMANQAQVSNGSLVYDPFVGTGSLLVAASYFGGYSLGADIDRALLHGRGKSTRAKNTWRRRDESVLANFTQYDMVDHYVGIVVADATKNVIREDMRFDAIISDPPYGVREPIARTGKVLSGELSGDLSEVDGHMQIGRCALNDLITTLVSFASKNLGIGGRLVYWLPVLQDEYNETAVPQHDCFNVISNSEQKLAGSTSRRLITMEKIKEWKPEYQVTFAENIYTNTFRERYFTAKEKEKKRKPNPISRRVKPNSAECQQRCVNNK</sequence>
<dbReference type="InterPro" id="IPR002052">
    <property type="entry name" value="DNA_methylase_N6_adenine_CS"/>
</dbReference>
<organism evidence="19 20">
    <name type="scientific">Ramazzottius varieornatus</name>
    <name type="common">Water bear</name>
    <name type="synonym">Tardigrade</name>
    <dbReference type="NCBI Taxonomy" id="947166"/>
    <lineage>
        <taxon>Eukaryota</taxon>
        <taxon>Metazoa</taxon>
        <taxon>Ecdysozoa</taxon>
        <taxon>Tardigrada</taxon>
        <taxon>Eutardigrada</taxon>
        <taxon>Parachela</taxon>
        <taxon>Hypsibioidea</taxon>
        <taxon>Ramazzottiidae</taxon>
        <taxon>Ramazzottius</taxon>
    </lineage>
</organism>
<feature type="domain" description="Ribosomal RNA large subunit methyltransferase K/L-like methyltransferase" evidence="17">
    <location>
        <begin position="243"/>
        <end position="373"/>
    </location>
</feature>
<evidence type="ECO:0000256" key="3">
    <source>
        <dbReference type="ARBA" id="ARBA00022555"/>
    </source>
</evidence>
<evidence type="ECO:0000256" key="2">
    <source>
        <dbReference type="ARBA" id="ARBA00022490"/>
    </source>
</evidence>
<comment type="subcellular location">
    <subcellularLocation>
        <location evidence="1">Cytoplasm</location>
    </subcellularLocation>
</comment>
<dbReference type="AlphaFoldDB" id="A0A1D1VRR0"/>
<dbReference type="PANTHER" id="PTHR13370">
    <property type="entry name" value="RNA METHYLASE-RELATED"/>
    <property type="match status" value="1"/>
</dbReference>
<evidence type="ECO:0000259" key="18">
    <source>
        <dbReference type="Pfam" id="PF25904"/>
    </source>
</evidence>
<evidence type="ECO:0000256" key="5">
    <source>
        <dbReference type="ARBA" id="ARBA00022679"/>
    </source>
</evidence>
<dbReference type="GO" id="GO:0005737">
    <property type="term" value="C:cytoplasm"/>
    <property type="evidence" value="ECO:0007669"/>
    <property type="project" value="UniProtKB-SubCell"/>
</dbReference>
<keyword evidence="20" id="KW-1185">Reference proteome</keyword>
<evidence type="ECO:0000256" key="13">
    <source>
        <dbReference type="ARBA" id="ARBA00067484"/>
    </source>
</evidence>
<dbReference type="GO" id="GO:0000049">
    <property type="term" value="F:tRNA binding"/>
    <property type="evidence" value="ECO:0007669"/>
    <property type="project" value="UniProtKB-UniRule"/>
</dbReference>
<evidence type="ECO:0000256" key="15">
    <source>
        <dbReference type="PROSITE-ProRule" id="PRU00959"/>
    </source>
</evidence>
<evidence type="ECO:0000256" key="6">
    <source>
        <dbReference type="ARBA" id="ARBA00022691"/>
    </source>
</evidence>
<dbReference type="Proteomes" id="UP000186922">
    <property type="component" value="Unassembled WGS sequence"/>
</dbReference>
<keyword evidence="5 15" id="KW-0808">Transferase</keyword>